<accession>A0A024S9I5</accession>
<dbReference type="GO" id="GO:0009450">
    <property type="term" value="P:gamma-aminobutyric acid catabolic process"/>
    <property type="evidence" value="ECO:0007669"/>
    <property type="project" value="TreeGrafter"/>
</dbReference>
<dbReference type="InterPro" id="IPR016162">
    <property type="entry name" value="Ald_DH_N"/>
</dbReference>
<dbReference type="KEGG" id="trr:M419DRAFT_112021"/>
<evidence type="ECO:0000256" key="5">
    <source>
        <dbReference type="RuleBase" id="RU003345"/>
    </source>
</evidence>
<dbReference type="Gene3D" id="3.40.605.10">
    <property type="entry name" value="Aldehyde Dehydrogenase, Chain A, domain 1"/>
    <property type="match status" value="1"/>
</dbReference>
<protein>
    <submittedName>
        <fullName evidence="7">Aldehyde dehydrogenase</fullName>
    </submittedName>
</protein>
<reference evidence="8" key="1">
    <citation type="journal article" date="2013" name="Ind. Biotechnol.">
        <title>Comparative genomics analysis of Trichoderma reesei strains.</title>
        <authorList>
            <person name="Koike H."/>
            <person name="Aerts A."/>
            <person name="LaButti K."/>
            <person name="Grigoriev I.V."/>
            <person name="Baker S.E."/>
        </authorList>
    </citation>
    <scope>NUCLEOTIDE SEQUENCE [LARGE SCALE GENOMIC DNA]</scope>
    <source>
        <strain evidence="8">ATCC 56765 / BCRC 32924 / NRRL 11460 / Rut C-30</strain>
    </source>
</reference>
<evidence type="ECO:0000256" key="2">
    <source>
        <dbReference type="ARBA" id="ARBA00022857"/>
    </source>
</evidence>
<organism evidence="7 8">
    <name type="scientific">Hypocrea jecorina (strain ATCC 56765 / BCRC 32924 / NRRL 11460 / Rut C-30)</name>
    <name type="common">Trichoderma reesei</name>
    <dbReference type="NCBI Taxonomy" id="1344414"/>
    <lineage>
        <taxon>Eukaryota</taxon>
        <taxon>Fungi</taxon>
        <taxon>Dikarya</taxon>
        <taxon>Ascomycota</taxon>
        <taxon>Pezizomycotina</taxon>
        <taxon>Sordariomycetes</taxon>
        <taxon>Hypocreomycetidae</taxon>
        <taxon>Hypocreales</taxon>
        <taxon>Hypocreaceae</taxon>
        <taxon>Trichoderma</taxon>
    </lineage>
</organism>
<dbReference type="InterPro" id="IPR016163">
    <property type="entry name" value="Ald_DH_C"/>
</dbReference>
<evidence type="ECO:0000313" key="8">
    <source>
        <dbReference type="Proteomes" id="UP000024376"/>
    </source>
</evidence>
<dbReference type="FunFam" id="3.40.605.10:FF:000012">
    <property type="entry name" value="NAD-dependent succinate-semialdehyde dehydrogenase"/>
    <property type="match status" value="1"/>
</dbReference>
<evidence type="ECO:0000256" key="4">
    <source>
        <dbReference type="PROSITE-ProRule" id="PRU10007"/>
    </source>
</evidence>
<dbReference type="CDD" id="cd07105">
    <property type="entry name" value="ALDH_SaliADH"/>
    <property type="match status" value="1"/>
</dbReference>
<dbReference type="InterPro" id="IPR016161">
    <property type="entry name" value="Ald_DH/histidinol_DH"/>
</dbReference>
<dbReference type="PANTHER" id="PTHR43353">
    <property type="entry name" value="SUCCINATE-SEMIALDEHYDE DEHYDROGENASE, MITOCHONDRIAL"/>
    <property type="match status" value="1"/>
</dbReference>
<evidence type="ECO:0000256" key="1">
    <source>
        <dbReference type="ARBA" id="ARBA00009986"/>
    </source>
</evidence>
<dbReference type="InterPro" id="IPR050740">
    <property type="entry name" value="Aldehyde_DH_Superfamily"/>
</dbReference>
<dbReference type="GO" id="GO:0004777">
    <property type="term" value="F:succinate-semialdehyde dehydrogenase (NAD+) activity"/>
    <property type="evidence" value="ECO:0007669"/>
    <property type="project" value="TreeGrafter"/>
</dbReference>
<evidence type="ECO:0000313" key="7">
    <source>
        <dbReference type="EMBL" id="ETS00842.1"/>
    </source>
</evidence>
<feature type="domain" description="Aldehyde dehydrogenase" evidence="6">
    <location>
        <begin position="25"/>
        <end position="479"/>
    </location>
</feature>
<comment type="similarity">
    <text evidence="1 5">Belongs to the aldehyde dehydrogenase family.</text>
</comment>
<feature type="active site" evidence="4">
    <location>
        <position position="257"/>
    </location>
</feature>
<dbReference type="PROSITE" id="PS00687">
    <property type="entry name" value="ALDEHYDE_DEHYDR_GLU"/>
    <property type="match status" value="1"/>
</dbReference>
<dbReference type="PANTHER" id="PTHR43353:SF6">
    <property type="entry name" value="CYTOPLASMIC ALDEHYDE DEHYDROGENASE (EUROFUNG)"/>
    <property type="match status" value="1"/>
</dbReference>
<evidence type="ECO:0000259" key="6">
    <source>
        <dbReference type="Pfam" id="PF00171"/>
    </source>
</evidence>
<keyword evidence="3 5" id="KW-0560">Oxidoreductase</keyword>
<sequence>MFLGDAKDAHVVPFFINGKDYHPERSFDVVSPVTGKVSHRCGAATVSDADAAVDAAAAAFKTWRRTTPAFRRDVFFKAADLIQQKSGELADIMANETGATLPWALFNLKTAGELIRDAASRISAIEGSFPSLADPSSSGIVLREPYGVVLSIAPWNAPYILPTRAIVGPAAAGNTVVLKASEHAPACMRALVSVFHEAGVPSGVMNMIAHDRDSAAEITTALIANPHVRKVNFTGSTGVGRVIGRLAGEHLKPVILELGGKAPAIVWEDADLDLAAQQCAIGAFLHGGQICMSTEKIIVHNKVKAEFQQKFVAAVNEIFPRDGPAPTLINEAAVQRNKALVADATSKGANVILGDADADANEARAAQLRPVVVGSVTPDMDLYATESFGPTVSLYEVDTEAQALQLANDSEYGLTAAVFTEDLRRGLRFAREIDTGAVHINSMTVHDEPALPHGGTKASGFGRFNAAIGLEEWVRTKTVTFKH</sequence>
<dbReference type="Proteomes" id="UP000024376">
    <property type="component" value="Unassembled WGS sequence"/>
</dbReference>
<dbReference type="InterPro" id="IPR029510">
    <property type="entry name" value="Ald_DH_CS_GLU"/>
</dbReference>
<dbReference type="Gene3D" id="3.40.309.10">
    <property type="entry name" value="Aldehyde Dehydrogenase, Chain A, domain 2"/>
    <property type="match status" value="1"/>
</dbReference>
<dbReference type="EMBL" id="KI911150">
    <property type="protein sequence ID" value="ETS00842.1"/>
    <property type="molecule type" value="Genomic_DNA"/>
</dbReference>
<dbReference type="Pfam" id="PF00171">
    <property type="entry name" value="Aldedh"/>
    <property type="match status" value="1"/>
</dbReference>
<dbReference type="InterPro" id="IPR015590">
    <property type="entry name" value="Aldehyde_DH_dom"/>
</dbReference>
<dbReference type="SUPFAM" id="SSF53720">
    <property type="entry name" value="ALDH-like"/>
    <property type="match status" value="1"/>
</dbReference>
<name>A0A024S9I5_HYPJR</name>
<evidence type="ECO:0000256" key="3">
    <source>
        <dbReference type="ARBA" id="ARBA00023002"/>
    </source>
</evidence>
<keyword evidence="2" id="KW-0521">NADP</keyword>
<dbReference type="AlphaFoldDB" id="A0A024S9I5"/>
<dbReference type="OrthoDB" id="310895at2759"/>
<dbReference type="FunFam" id="3.40.309.10:FF:000010">
    <property type="entry name" value="Gamma-aminobutyraldehyde dehydrogenase"/>
    <property type="match status" value="1"/>
</dbReference>
<dbReference type="HOGENOM" id="CLU_005391_1_0_1"/>
<gene>
    <name evidence="7" type="ORF">M419DRAFT_112021</name>
</gene>
<proteinExistence type="inferred from homology"/>